<name>A0A0C3C9I9_OIDMZ</name>
<gene>
    <name evidence="1" type="ORF">OIDMADRAFT_21008</name>
</gene>
<evidence type="ECO:0000313" key="2">
    <source>
        <dbReference type="Proteomes" id="UP000054321"/>
    </source>
</evidence>
<accession>A0A0C3C9I9</accession>
<protein>
    <submittedName>
        <fullName evidence="1">Uncharacterized protein</fullName>
    </submittedName>
</protein>
<keyword evidence="2" id="KW-1185">Reference proteome</keyword>
<sequence length="74" mass="8311">MASKVQLTLSTIPAPFSRRLGFTLRFSHASNVFLTQDISSHTSLKMFASIDLIFNLSQATSTHYDGRKQNDDTF</sequence>
<reference evidence="2" key="2">
    <citation type="submission" date="2015-01" db="EMBL/GenBank/DDBJ databases">
        <title>Evolutionary Origins and Diversification of the Mycorrhizal Mutualists.</title>
        <authorList>
            <consortium name="DOE Joint Genome Institute"/>
            <consortium name="Mycorrhizal Genomics Consortium"/>
            <person name="Kohler A."/>
            <person name="Kuo A."/>
            <person name="Nagy L.G."/>
            <person name="Floudas D."/>
            <person name="Copeland A."/>
            <person name="Barry K.W."/>
            <person name="Cichocki N."/>
            <person name="Veneault-Fourrey C."/>
            <person name="LaButti K."/>
            <person name="Lindquist E.A."/>
            <person name="Lipzen A."/>
            <person name="Lundell T."/>
            <person name="Morin E."/>
            <person name="Murat C."/>
            <person name="Riley R."/>
            <person name="Ohm R."/>
            <person name="Sun H."/>
            <person name="Tunlid A."/>
            <person name="Henrissat B."/>
            <person name="Grigoriev I.V."/>
            <person name="Hibbett D.S."/>
            <person name="Martin F."/>
        </authorList>
    </citation>
    <scope>NUCLEOTIDE SEQUENCE [LARGE SCALE GENOMIC DNA]</scope>
    <source>
        <strain evidence="2">Zn</strain>
    </source>
</reference>
<dbReference type="AlphaFoldDB" id="A0A0C3C9I9"/>
<reference evidence="1 2" key="1">
    <citation type="submission" date="2014-04" db="EMBL/GenBank/DDBJ databases">
        <authorList>
            <consortium name="DOE Joint Genome Institute"/>
            <person name="Kuo A."/>
            <person name="Martino E."/>
            <person name="Perotto S."/>
            <person name="Kohler A."/>
            <person name="Nagy L.G."/>
            <person name="Floudas D."/>
            <person name="Copeland A."/>
            <person name="Barry K.W."/>
            <person name="Cichocki N."/>
            <person name="Veneault-Fourrey C."/>
            <person name="LaButti K."/>
            <person name="Lindquist E.A."/>
            <person name="Lipzen A."/>
            <person name="Lundell T."/>
            <person name="Morin E."/>
            <person name="Murat C."/>
            <person name="Sun H."/>
            <person name="Tunlid A."/>
            <person name="Henrissat B."/>
            <person name="Grigoriev I.V."/>
            <person name="Hibbett D.S."/>
            <person name="Martin F."/>
            <person name="Nordberg H.P."/>
            <person name="Cantor M.N."/>
            <person name="Hua S.X."/>
        </authorList>
    </citation>
    <scope>NUCLEOTIDE SEQUENCE [LARGE SCALE GENOMIC DNA]</scope>
    <source>
        <strain evidence="1 2">Zn</strain>
    </source>
</reference>
<dbReference type="HOGENOM" id="CLU_2694571_0_0_1"/>
<dbReference type="EMBL" id="KN832886">
    <property type="protein sequence ID" value="KIM95573.1"/>
    <property type="molecule type" value="Genomic_DNA"/>
</dbReference>
<proteinExistence type="predicted"/>
<dbReference type="InParanoid" id="A0A0C3C9I9"/>
<evidence type="ECO:0000313" key="1">
    <source>
        <dbReference type="EMBL" id="KIM95573.1"/>
    </source>
</evidence>
<feature type="non-terminal residue" evidence="1">
    <location>
        <position position="74"/>
    </location>
</feature>
<dbReference type="Proteomes" id="UP000054321">
    <property type="component" value="Unassembled WGS sequence"/>
</dbReference>
<organism evidence="1 2">
    <name type="scientific">Oidiodendron maius (strain Zn)</name>
    <dbReference type="NCBI Taxonomy" id="913774"/>
    <lineage>
        <taxon>Eukaryota</taxon>
        <taxon>Fungi</taxon>
        <taxon>Dikarya</taxon>
        <taxon>Ascomycota</taxon>
        <taxon>Pezizomycotina</taxon>
        <taxon>Leotiomycetes</taxon>
        <taxon>Leotiomycetes incertae sedis</taxon>
        <taxon>Myxotrichaceae</taxon>
        <taxon>Oidiodendron</taxon>
    </lineage>
</organism>